<keyword evidence="3 9" id="KW-0418">Kinase</keyword>
<dbReference type="InterPro" id="IPR017441">
    <property type="entry name" value="Protein_kinase_ATP_BS"/>
</dbReference>
<dbReference type="PROSITE" id="PS00107">
    <property type="entry name" value="PROTEIN_KINASE_ATP"/>
    <property type="match status" value="1"/>
</dbReference>
<keyword evidence="6" id="KW-0175">Coiled coil</keyword>
<feature type="binding site" evidence="5">
    <location>
        <position position="118"/>
    </location>
    <ligand>
        <name>ATP</name>
        <dbReference type="ChEBI" id="CHEBI:30616"/>
    </ligand>
</feature>
<evidence type="ECO:0000256" key="7">
    <source>
        <dbReference type="SAM" id="MobiDB-lite"/>
    </source>
</evidence>
<evidence type="ECO:0000256" key="5">
    <source>
        <dbReference type="PROSITE-ProRule" id="PRU10141"/>
    </source>
</evidence>
<dbReference type="PROSITE" id="PS00108">
    <property type="entry name" value="PROTEIN_KINASE_ST"/>
    <property type="match status" value="1"/>
</dbReference>
<feature type="domain" description="Protein kinase" evidence="8">
    <location>
        <begin position="87"/>
        <end position="358"/>
    </location>
</feature>
<reference evidence="9 10" key="1">
    <citation type="submission" date="2016-10" db="EMBL/GenBank/DDBJ databases">
        <authorList>
            <person name="de Groot N.N."/>
        </authorList>
    </citation>
    <scope>NUCLEOTIDE SEQUENCE [LARGE SCALE GENOMIC DNA]</scope>
    <source>
        <strain evidence="9 10">DSM 16957</strain>
    </source>
</reference>
<dbReference type="SMART" id="SM00220">
    <property type="entry name" value="S_TKc"/>
    <property type="match status" value="1"/>
</dbReference>
<dbReference type="EMBL" id="FNAG01000008">
    <property type="protein sequence ID" value="SDD82901.1"/>
    <property type="molecule type" value="Genomic_DNA"/>
</dbReference>
<dbReference type="CDD" id="cd14014">
    <property type="entry name" value="STKc_PknB_like"/>
    <property type="match status" value="1"/>
</dbReference>
<dbReference type="Gene3D" id="3.30.200.20">
    <property type="entry name" value="Phosphorylase Kinase, domain 1"/>
    <property type="match status" value="1"/>
</dbReference>
<feature type="coiled-coil region" evidence="6">
    <location>
        <begin position="399"/>
        <end position="426"/>
    </location>
</feature>
<dbReference type="PANTHER" id="PTHR43289:SF34">
    <property type="entry name" value="SERINE_THREONINE-PROTEIN KINASE YBDM-RELATED"/>
    <property type="match status" value="1"/>
</dbReference>
<dbReference type="InterPro" id="IPR011990">
    <property type="entry name" value="TPR-like_helical_dom_sf"/>
</dbReference>
<name>A0A1G6XY29_9GAMM</name>
<evidence type="ECO:0000256" key="6">
    <source>
        <dbReference type="SAM" id="Coils"/>
    </source>
</evidence>
<gene>
    <name evidence="9" type="ORF">SAMN04488509_10824</name>
</gene>
<keyword evidence="1" id="KW-0808">Transferase</keyword>
<dbReference type="InterPro" id="IPR000719">
    <property type="entry name" value="Prot_kinase_dom"/>
</dbReference>
<dbReference type="GO" id="GO:0005524">
    <property type="term" value="F:ATP binding"/>
    <property type="evidence" value="ECO:0007669"/>
    <property type="project" value="UniProtKB-UniRule"/>
</dbReference>
<evidence type="ECO:0000313" key="10">
    <source>
        <dbReference type="Proteomes" id="UP000199603"/>
    </source>
</evidence>
<organism evidence="9 10">
    <name type="scientific">Aquimonas voraii</name>
    <dbReference type="NCBI Taxonomy" id="265719"/>
    <lineage>
        <taxon>Bacteria</taxon>
        <taxon>Pseudomonadati</taxon>
        <taxon>Pseudomonadota</taxon>
        <taxon>Gammaproteobacteria</taxon>
        <taxon>Lysobacterales</taxon>
        <taxon>Lysobacteraceae</taxon>
        <taxon>Aquimonas</taxon>
    </lineage>
</organism>
<dbReference type="GO" id="GO:0004674">
    <property type="term" value="F:protein serine/threonine kinase activity"/>
    <property type="evidence" value="ECO:0007669"/>
    <property type="project" value="TreeGrafter"/>
</dbReference>
<accession>A0A1G6XY29</accession>
<proteinExistence type="predicted"/>
<feature type="region of interest" description="Disordered" evidence="7">
    <location>
        <begin position="58"/>
        <end position="81"/>
    </location>
</feature>
<dbReference type="Proteomes" id="UP000199603">
    <property type="component" value="Unassembled WGS sequence"/>
</dbReference>
<dbReference type="OrthoDB" id="9783151at2"/>
<keyword evidence="10" id="KW-1185">Reference proteome</keyword>
<keyword evidence="4 5" id="KW-0067">ATP-binding</keyword>
<evidence type="ECO:0000313" key="9">
    <source>
        <dbReference type="EMBL" id="SDD82901.1"/>
    </source>
</evidence>
<dbReference type="AlphaFoldDB" id="A0A1G6XY29"/>
<dbReference type="RefSeq" id="WP_091243374.1">
    <property type="nucleotide sequence ID" value="NZ_FNAG01000008.1"/>
</dbReference>
<keyword evidence="2 5" id="KW-0547">Nucleotide-binding</keyword>
<dbReference type="Gene3D" id="1.25.40.10">
    <property type="entry name" value="Tetratricopeptide repeat domain"/>
    <property type="match status" value="1"/>
</dbReference>
<dbReference type="Gene3D" id="1.10.510.10">
    <property type="entry name" value="Transferase(Phosphotransferase) domain 1"/>
    <property type="match status" value="1"/>
</dbReference>
<protein>
    <submittedName>
        <fullName evidence="9">Protein kinase domain-containing protein</fullName>
    </submittedName>
</protein>
<evidence type="ECO:0000259" key="8">
    <source>
        <dbReference type="PROSITE" id="PS50011"/>
    </source>
</evidence>
<dbReference type="SUPFAM" id="SSF56112">
    <property type="entry name" value="Protein kinase-like (PK-like)"/>
    <property type="match status" value="1"/>
</dbReference>
<dbReference type="InterPro" id="IPR011009">
    <property type="entry name" value="Kinase-like_dom_sf"/>
</dbReference>
<dbReference type="PROSITE" id="PS50011">
    <property type="entry name" value="PROTEIN_KINASE_DOM"/>
    <property type="match status" value="1"/>
</dbReference>
<evidence type="ECO:0000256" key="2">
    <source>
        <dbReference type="ARBA" id="ARBA00022741"/>
    </source>
</evidence>
<sequence length="845" mass="92184">MSHDPGRDRRLYELFNAALDLGAQARGALLESLHREDPQLAAQLQGMLDTDAIGEMQHERTSDLHSALRQSLQSGPPTDLPSRLGAYRIEGKLGEGGMGVVYLGRREGLVDAPAVALKLIAERLRSGAAKERFLSEQRSLARLDHPGVCRFIDADTLADGRPLVVMEAVKGQPIDAWLTASKPSLRALLELLLELLAAVSHAHERLIVHRDIKASNVLVTDGGRVKLLDFGIAKLMDEAESTQATATSDRFMTPGIAAPEYWSRGEVTVATDVYALGALMYRLLSGRDPLRFEGMGPTAIERQLLFVEPDPLSAAVSPEFRSQINRDLEAIVHKCLRKSPADRYGSADALAADLRRLLDGFPVLARPSGALYRAHLFGKRHRGGLAASIMALALLAGWAISLRASLNEAERQRETAVAERNRATLVSDILQQSILQADPARRSMEFVGAREIMTAAAQRIAPLETSDPSTFADLALSISSIELEYIRNTEALELARRGLDALSGVARPEQANKLRLVAAIAAARERRLDEAEALISDYLATGAPADMALNLATSRILLGRTRYQEAFEASLAGLSHPEADDPQNHLANELRRQHAQTLLRMGRRSEALDALGAMLEWQRKSLPEAHAWVLETRMDRLPLLARDSSSSVIETERDELIASMKLLFGDPSPQVAFVHARAGEALAQLGDHAGTAMAMREASRRLRDIRGPTDDTYLRLQLNLGLALLQIGSAESLAEARQVLEAAERTQSERMGPQSAFALHFRTLLARVLARQGRGEEAVALLSGPEEAAWEVAVASSANRRARAATLRELLESSALGCRPGHASIDPRCAQLQQRLERLQQTPGI</sequence>
<dbReference type="Pfam" id="PF00069">
    <property type="entry name" value="Pkinase"/>
    <property type="match status" value="1"/>
</dbReference>
<dbReference type="STRING" id="265719.SAMN04488509_10824"/>
<dbReference type="InterPro" id="IPR008271">
    <property type="entry name" value="Ser/Thr_kinase_AS"/>
</dbReference>
<dbReference type="PANTHER" id="PTHR43289">
    <property type="entry name" value="MITOGEN-ACTIVATED PROTEIN KINASE KINASE KINASE 20-RELATED"/>
    <property type="match status" value="1"/>
</dbReference>
<dbReference type="SUPFAM" id="SSF48452">
    <property type="entry name" value="TPR-like"/>
    <property type="match status" value="1"/>
</dbReference>
<evidence type="ECO:0000256" key="4">
    <source>
        <dbReference type="ARBA" id="ARBA00022840"/>
    </source>
</evidence>
<evidence type="ECO:0000256" key="1">
    <source>
        <dbReference type="ARBA" id="ARBA00022679"/>
    </source>
</evidence>
<evidence type="ECO:0000256" key="3">
    <source>
        <dbReference type="ARBA" id="ARBA00022777"/>
    </source>
</evidence>